<evidence type="ECO:0008006" key="3">
    <source>
        <dbReference type="Google" id="ProtNLM"/>
    </source>
</evidence>
<dbReference type="AlphaFoldDB" id="J8ZQA2"/>
<gene>
    <name evidence="1" type="ORF">EDEG_03647</name>
</gene>
<comment type="caution">
    <text evidence="1">The sequence shown here is derived from an EMBL/GenBank/DDBJ whole genome shotgun (WGS) entry which is preliminary data.</text>
</comment>
<accession>J8ZQA2</accession>
<protein>
    <recommendedName>
        <fullName evidence="3">Protein kinase domain-containing protein</fullName>
    </recommendedName>
</protein>
<proteinExistence type="predicted"/>
<dbReference type="InParanoid" id="J8ZQA2"/>
<evidence type="ECO:0000313" key="1">
    <source>
        <dbReference type="EMBL" id="EJW01873.1"/>
    </source>
</evidence>
<organism evidence="1 2">
    <name type="scientific">Edhazardia aedis (strain USNM 41457)</name>
    <name type="common">Microsporidian parasite</name>
    <dbReference type="NCBI Taxonomy" id="1003232"/>
    <lineage>
        <taxon>Eukaryota</taxon>
        <taxon>Fungi</taxon>
        <taxon>Fungi incertae sedis</taxon>
        <taxon>Microsporidia</taxon>
        <taxon>Edhazardia</taxon>
    </lineage>
</organism>
<keyword evidence="2" id="KW-1185">Reference proteome</keyword>
<dbReference type="EMBL" id="AFBI03000106">
    <property type="protein sequence ID" value="EJW01873.1"/>
    <property type="molecule type" value="Genomic_DNA"/>
</dbReference>
<dbReference type="VEuPathDB" id="MicrosporidiaDB:EDEG_03647"/>
<sequence>MTKSEMHIIAKTIYSMHENNISFNNLSPQSIKINDAGKIILVNFEDTIFHEKPVLEQNFTDEKLCSKEQINDQIMNMNYPFSYSNEDSNRHNDKFDKFENSNGFSNEVEYGKNVKKTGSKNIHNENQNFNKIYQKNQKNLLYDSPNSASKKYNIRTRKMSSESQETIEHCYYNGIHSDSSNEILKNNNFCKIDSTTENATNNLCKKNQNGAKKSCSIETKSIRNTIDENEYIQMLKDSVFSPTKNKSSHFIRQSSDFTKCTLNLQQDEYDSNFNKISCDFNIPNSKGALGDFLSESHRINKINNKKKHLRYFTNQNGNTEMFNNELSQSLLDQNSLFEHNHSKNKDANIFMKITHQKMSNSLLKKIQSVKHEIGYVGYRSSEIIMHNHNVIQLNDEMRYKGDIFAYAILLYRNIFNYNCFDFNTVDVEQNILKKSYKLHFISRPDTP</sequence>
<dbReference type="HOGENOM" id="CLU_612527_0_0_1"/>
<evidence type="ECO:0000313" key="2">
    <source>
        <dbReference type="Proteomes" id="UP000003163"/>
    </source>
</evidence>
<reference evidence="1 2" key="1">
    <citation type="submission" date="2011-08" db="EMBL/GenBank/DDBJ databases">
        <authorList>
            <person name="Liu Z.J."/>
            <person name="Shi F.L."/>
            <person name="Lu J.Q."/>
            <person name="Li M."/>
            <person name="Wang Z.L."/>
        </authorList>
    </citation>
    <scope>NUCLEOTIDE SEQUENCE [LARGE SCALE GENOMIC DNA]</scope>
    <source>
        <strain evidence="1 2">USNM 41457</strain>
    </source>
</reference>
<name>J8ZQA2_EDHAE</name>
<dbReference type="Proteomes" id="UP000003163">
    <property type="component" value="Unassembled WGS sequence"/>
</dbReference>
<reference evidence="2" key="2">
    <citation type="submission" date="2015-07" db="EMBL/GenBank/DDBJ databases">
        <title>Contrasting host-pathogen interactions and genome evolution in two generalist and specialist microsporidian pathogens of mosquitoes.</title>
        <authorList>
            <consortium name="The Broad Institute Genomics Platform"/>
            <consortium name="The Broad Institute Genome Sequencing Center for Infectious Disease"/>
            <person name="Cuomo C.A."/>
            <person name="Sanscrainte N.D."/>
            <person name="Goldberg J.M."/>
            <person name="Heiman D."/>
            <person name="Young S."/>
            <person name="Zeng Q."/>
            <person name="Becnel J.J."/>
            <person name="Birren B.W."/>
        </authorList>
    </citation>
    <scope>NUCLEOTIDE SEQUENCE [LARGE SCALE GENOMIC DNA]</scope>
    <source>
        <strain evidence="2">USNM 41457</strain>
    </source>
</reference>